<accession>A0A1M5KRZ9</accession>
<dbReference type="PROSITE" id="PS51197">
    <property type="entry name" value="HTH_RRF2_2"/>
    <property type="match status" value="1"/>
</dbReference>
<dbReference type="SUPFAM" id="SSF46785">
    <property type="entry name" value="Winged helix' DNA-binding domain"/>
    <property type="match status" value="1"/>
</dbReference>
<dbReference type="InterPro" id="IPR000944">
    <property type="entry name" value="Tscrpt_reg_Rrf2"/>
</dbReference>
<name>A0A1M5KRZ9_9FLAO</name>
<dbReference type="Proteomes" id="UP000184522">
    <property type="component" value="Unassembled WGS sequence"/>
</dbReference>
<dbReference type="PANTHER" id="PTHR33221:SF15">
    <property type="entry name" value="HTH-TYPE TRANSCRIPTIONAL REGULATOR YWGB-RELATED"/>
    <property type="match status" value="1"/>
</dbReference>
<dbReference type="Pfam" id="PF02082">
    <property type="entry name" value="Rrf2"/>
    <property type="match status" value="1"/>
</dbReference>
<dbReference type="RefSeq" id="WP_073082350.1">
    <property type="nucleotide sequence ID" value="NZ_FQWS01000001.1"/>
</dbReference>
<dbReference type="PROSITE" id="PS01332">
    <property type="entry name" value="HTH_RRF2_1"/>
    <property type="match status" value="1"/>
</dbReference>
<dbReference type="STRING" id="1089305.SAMN05444148_0410"/>
<sequence>MFSKSCEYGIKALIYIANHSIKDTRVNIPNVADAIGSPTAFTAKILQRLVRGGIVNSKKGPKGGFAITKKKIPLITLKEIVTIMDGDNVYNGCGLGLKKCNDDKPCPLHKNFNPVRDKLTIMLEKTTLKDLSDQLDDEHIFLK</sequence>
<protein>
    <submittedName>
        <fullName evidence="1">Transcriptional regulator, BadM/Rrf2 family</fullName>
    </submittedName>
</protein>
<dbReference type="Gene3D" id="1.10.10.10">
    <property type="entry name" value="Winged helix-like DNA-binding domain superfamily/Winged helix DNA-binding domain"/>
    <property type="match status" value="1"/>
</dbReference>
<reference evidence="2" key="1">
    <citation type="submission" date="2016-11" db="EMBL/GenBank/DDBJ databases">
        <authorList>
            <person name="Varghese N."/>
            <person name="Submissions S."/>
        </authorList>
    </citation>
    <scope>NUCLEOTIDE SEQUENCE [LARGE SCALE GENOMIC DNA]</scope>
    <source>
        <strain evidence="2">DSM 25330</strain>
    </source>
</reference>
<dbReference type="EMBL" id="FQWS01000001">
    <property type="protein sequence ID" value="SHG55309.1"/>
    <property type="molecule type" value="Genomic_DNA"/>
</dbReference>
<organism evidence="1 2">
    <name type="scientific">Winogradskyella jejuensis</name>
    <dbReference type="NCBI Taxonomy" id="1089305"/>
    <lineage>
        <taxon>Bacteria</taxon>
        <taxon>Pseudomonadati</taxon>
        <taxon>Bacteroidota</taxon>
        <taxon>Flavobacteriia</taxon>
        <taxon>Flavobacteriales</taxon>
        <taxon>Flavobacteriaceae</taxon>
        <taxon>Winogradskyella</taxon>
    </lineage>
</organism>
<dbReference type="OrthoDB" id="9808360at2"/>
<gene>
    <name evidence="1" type="ORF">SAMN05444148_0410</name>
</gene>
<dbReference type="AlphaFoldDB" id="A0A1M5KRZ9"/>
<dbReference type="InterPro" id="IPR036390">
    <property type="entry name" value="WH_DNA-bd_sf"/>
</dbReference>
<dbReference type="InterPro" id="IPR036388">
    <property type="entry name" value="WH-like_DNA-bd_sf"/>
</dbReference>
<keyword evidence="2" id="KW-1185">Reference proteome</keyword>
<evidence type="ECO:0000313" key="1">
    <source>
        <dbReference type="EMBL" id="SHG55309.1"/>
    </source>
</evidence>
<dbReference type="InterPro" id="IPR030489">
    <property type="entry name" value="TR_Rrf2-type_CS"/>
</dbReference>
<dbReference type="NCBIfam" id="TIGR00738">
    <property type="entry name" value="rrf2_super"/>
    <property type="match status" value="1"/>
</dbReference>
<proteinExistence type="predicted"/>
<dbReference type="PANTHER" id="PTHR33221">
    <property type="entry name" value="WINGED HELIX-TURN-HELIX TRANSCRIPTIONAL REGULATOR, RRF2 FAMILY"/>
    <property type="match status" value="1"/>
</dbReference>
<dbReference type="GO" id="GO:0005829">
    <property type="term" value="C:cytosol"/>
    <property type="evidence" value="ECO:0007669"/>
    <property type="project" value="TreeGrafter"/>
</dbReference>
<dbReference type="GO" id="GO:0003700">
    <property type="term" value="F:DNA-binding transcription factor activity"/>
    <property type="evidence" value="ECO:0007669"/>
    <property type="project" value="TreeGrafter"/>
</dbReference>
<evidence type="ECO:0000313" key="2">
    <source>
        <dbReference type="Proteomes" id="UP000184522"/>
    </source>
</evidence>